<feature type="transmembrane region" description="Helical" evidence="1">
    <location>
        <begin position="82"/>
        <end position="108"/>
    </location>
</feature>
<dbReference type="Proteomes" id="UP000677265">
    <property type="component" value="Unassembled WGS sequence"/>
</dbReference>
<dbReference type="RefSeq" id="WP_213140053.1">
    <property type="nucleotide sequence ID" value="NZ_JAGYPE020000010.1"/>
</dbReference>
<keyword evidence="1" id="KW-0472">Membrane</keyword>
<feature type="transmembrane region" description="Helical" evidence="1">
    <location>
        <begin position="7"/>
        <end position="28"/>
    </location>
</feature>
<proteinExistence type="predicted"/>
<keyword evidence="1" id="KW-0812">Transmembrane</keyword>
<keyword evidence="1" id="KW-1133">Transmembrane helix</keyword>
<sequence length="230" mass="25353">MSIPKGYLKFSGIMLLLGGIMGFTGQLIHLGDVPESVKDIPDFLKSAVNIHVLLAYASTFILMGLPALFLKQSSGLKWWGWLAFPLLFTGLMLEIFHGPVQIIAYPIIFDFVHTSADLQHVSDLLNNMAVDKYPLQLAIFIPLVPGILLGLLLLGISSLKAKVLPKAPAIFLLVVLAIQIVSFIVPVHIHLLEISFAYIHLVFVWFGGVLAFNKSKSLASHNNEMIQIEK</sequence>
<evidence type="ECO:0000313" key="2">
    <source>
        <dbReference type="EMBL" id="MBS4180024.1"/>
    </source>
</evidence>
<feature type="transmembrane region" description="Helical" evidence="1">
    <location>
        <begin position="133"/>
        <end position="157"/>
    </location>
</feature>
<evidence type="ECO:0000313" key="4">
    <source>
        <dbReference type="Proteomes" id="UP000677265"/>
    </source>
</evidence>
<dbReference type="EMBL" id="JAGYPE020000010">
    <property type="protein sequence ID" value="MCH6265411.1"/>
    <property type="molecule type" value="Genomic_DNA"/>
</dbReference>
<dbReference type="AlphaFoldDB" id="A0A942Y769"/>
<feature type="transmembrane region" description="Helical" evidence="1">
    <location>
        <begin position="195"/>
        <end position="212"/>
    </location>
</feature>
<gene>
    <name evidence="3" type="ORF">KHB02_007695</name>
    <name evidence="2" type="ORF">KHB02_01345</name>
</gene>
<feature type="transmembrane region" description="Helical" evidence="1">
    <location>
        <begin position="48"/>
        <end position="70"/>
    </location>
</feature>
<reference evidence="2" key="1">
    <citation type="submission" date="2021-05" db="EMBL/GenBank/DDBJ databases">
        <title>Novel Bacillus species.</title>
        <authorList>
            <person name="Liu G."/>
        </authorList>
    </citation>
    <scope>NUCLEOTIDE SEQUENCE</scope>
    <source>
        <strain evidence="2 4">FJAT-50051</strain>
    </source>
</reference>
<comment type="caution">
    <text evidence="2">The sequence shown here is derived from an EMBL/GenBank/DDBJ whole genome shotgun (WGS) entry which is preliminary data.</text>
</comment>
<feature type="transmembrane region" description="Helical" evidence="1">
    <location>
        <begin position="169"/>
        <end position="189"/>
    </location>
</feature>
<dbReference type="EMBL" id="JAGYPE010000001">
    <property type="protein sequence ID" value="MBS4180024.1"/>
    <property type="molecule type" value="Genomic_DNA"/>
</dbReference>
<evidence type="ECO:0000256" key="1">
    <source>
        <dbReference type="SAM" id="Phobius"/>
    </source>
</evidence>
<protein>
    <submittedName>
        <fullName evidence="2">Uncharacterized protein</fullName>
    </submittedName>
</protein>
<name>A0A942Y769_9BACI</name>
<accession>A0A942Y769</accession>
<evidence type="ECO:0000313" key="3">
    <source>
        <dbReference type="EMBL" id="MCH6265411.1"/>
    </source>
</evidence>
<keyword evidence="4" id="KW-1185">Reference proteome</keyword>
<organism evidence="2">
    <name type="scientific">Neobacillus citreus</name>
    <dbReference type="NCBI Taxonomy" id="2833578"/>
    <lineage>
        <taxon>Bacteria</taxon>
        <taxon>Bacillati</taxon>
        <taxon>Bacillota</taxon>
        <taxon>Bacilli</taxon>
        <taxon>Bacillales</taxon>
        <taxon>Bacillaceae</taxon>
        <taxon>Neobacillus</taxon>
    </lineage>
</organism>